<keyword evidence="1" id="KW-0812">Transmembrane</keyword>
<gene>
    <name evidence="2" type="ORF">PL9214650447</name>
</gene>
<evidence type="ECO:0000256" key="1">
    <source>
        <dbReference type="SAM" id="Phobius"/>
    </source>
</evidence>
<feature type="transmembrane region" description="Helical" evidence="1">
    <location>
        <begin position="71"/>
        <end position="90"/>
    </location>
</feature>
<protein>
    <recommendedName>
        <fullName evidence="4">Cadmium resistance transporter</fullName>
    </recommendedName>
</protein>
<feature type="transmembrane region" description="Helical" evidence="1">
    <location>
        <begin position="160"/>
        <end position="182"/>
    </location>
</feature>
<feature type="transmembrane region" description="Helical" evidence="1">
    <location>
        <begin position="194"/>
        <end position="212"/>
    </location>
</feature>
<dbReference type="AlphaFoldDB" id="A0A1J1LR06"/>
<dbReference type="InterPro" id="IPR004676">
    <property type="entry name" value="Cd-R_transporter"/>
</dbReference>
<keyword evidence="3" id="KW-1185">Reference proteome</keyword>
<name>A0A1J1LR06_9CYAN</name>
<keyword evidence="1" id="KW-1133">Transmembrane helix</keyword>
<keyword evidence="1" id="KW-0472">Membrane</keyword>
<organism evidence="2 3">
    <name type="scientific">Planktothrix tepida PCC 9214</name>
    <dbReference type="NCBI Taxonomy" id="671072"/>
    <lineage>
        <taxon>Bacteria</taxon>
        <taxon>Bacillati</taxon>
        <taxon>Cyanobacteriota</taxon>
        <taxon>Cyanophyceae</taxon>
        <taxon>Oscillatoriophycideae</taxon>
        <taxon>Oscillatoriales</taxon>
        <taxon>Microcoleaceae</taxon>
        <taxon>Planktothrix</taxon>
    </lineage>
</organism>
<dbReference type="Pfam" id="PF03596">
    <property type="entry name" value="Cad"/>
    <property type="match status" value="1"/>
</dbReference>
<dbReference type="STRING" id="671072.PL9214650447"/>
<evidence type="ECO:0000313" key="2">
    <source>
        <dbReference type="EMBL" id="CUR35008.1"/>
    </source>
</evidence>
<dbReference type="EMBL" id="CZDF01000172">
    <property type="protein sequence ID" value="CUR35008.1"/>
    <property type="molecule type" value="Genomic_DNA"/>
</dbReference>
<evidence type="ECO:0008006" key="4">
    <source>
        <dbReference type="Google" id="ProtNLM"/>
    </source>
</evidence>
<proteinExistence type="predicted"/>
<reference evidence="3" key="1">
    <citation type="submission" date="2015-10" db="EMBL/GenBank/DDBJ databases">
        <authorList>
            <person name="Regsiter A."/>
            <person name="william w."/>
        </authorList>
    </citation>
    <scope>NUCLEOTIDE SEQUENCE [LARGE SCALE GENOMIC DNA]</scope>
</reference>
<evidence type="ECO:0000313" key="3">
    <source>
        <dbReference type="Proteomes" id="UP000184315"/>
    </source>
</evidence>
<sequence length="224" mass="25168">MLMDWLMTTIKIGLAVAVATTFDDNIYLTGFFSEVNRTFRPKHIVVGELIGFTVLVSASLIGFFLGLVIDSAWIGLLGILPILIGLNNLLNLNKDDSTEDKSTNLKINARYRGFDSRKRSLWDVIRDRQTYSVSAVTISNGGNNLGIYIPLFASSSIQSLAVIIPVCYFIVCCWLFMSYNLTRQPGIAVVLSRYASKIFPFVLMWLGFRILLDSESYRLFLPNI</sequence>
<dbReference type="Proteomes" id="UP000184315">
    <property type="component" value="Unassembled WGS sequence"/>
</dbReference>
<accession>A0A1J1LR06</accession>
<feature type="transmembrane region" description="Helical" evidence="1">
    <location>
        <begin position="44"/>
        <end position="65"/>
    </location>
</feature>